<accession>A0A1A5YBN8</accession>
<feature type="transmembrane region" description="Helical" evidence="1">
    <location>
        <begin position="96"/>
        <end position="120"/>
    </location>
</feature>
<organism evidence="2 3">
    <name type="scientific">Paenibacillus oryzae</name>
    <dbReference type="NCBI Taxonomy" id="1844972"/>
    <lineage>
        <taxon>Bacteria</taxon>
        <taxon>Bacillati</taxon>
        <taxon>Bacillota</taxon>
        <taxon>Bacilli</taxon>
        <taxon>Bacillales</taxon>
        <taxon>Paenibacillaceae</taxon>
        <taxon>Paenibacillus</taxon>
    </lineage>
</organism>
<dbReference type="AlphaFoldDB" id="A0A1A5YBN8"/>
<feature type="transmembrane region" description="Helical" evidence="1">
    <location>
        <begin position="126"/>
        <end position="147"/>
    </location>
</feature>
<feature type="transmembrane region" description="Helical" evidence="1">
    <location>
        <begin position="7"/>
        <end position="31"/>
    </location>
</feature>
<dbReference type="RefSeq" id="WP_068686588.1">
    <property type="nucleotide sequence ID" value="NZ_LYPA01000075.1"/>
</dbReference>
<dbReference type="PIRSF" id="PIRSF038973">
    <property type="entry name" value="SpoIIM"/>
    <property type="match status" value="1"/>
</dbReference>
<reference evidence="2 3" key="1">
    <citation type="submission" date="2016-05" db="EMBL/GenBank/DDBJ databases">
        <title>Paenibacillus oryzae. sp. nov., isolated from the rice root.</title>
        <authorList>
            <person name="Zhang J."/>
            <person name="Zhang X."/>
        </authorList>
    </citation>
    <scope>NUCLEOTIDE SEQUENCE [LARGE SCALE GENOMIC DNA]</scope>
    <source>
        <strain evidence="2 3">1DrF-4</strain>
    </source>
</reference>
<dbReference type="InterPro" id="IPR014196">
    <property type="entry name" value="SpoIIM"/>
</dbReference>
<dbReference type="NCBIfam" id="TIGR02831">
    <property type="entry name" value="spo_II_M"/>
    <property type="match status" value="1"/>
</dbReference>
<sequence>MKSQLHLYLFVSVLMGAGALFGALLVGALTLEQQQNLAAEMSRYMGAAGNGFSPDAREWFWDKFFFYFKWLMLIWVLGITVAGIPGILGLNFLKGVLVGFSIGVLVQQYAWKGVLLFFVTVAPQNIIALPAMIMVSASSLFFGIYVIKNRVLSHQGDLLLAFGSLVSSVVVALFLFAGAAFVEAYFSPQLLGWSVPRLLAIGGG</sequence>
<evidence type="ECO:0000256" key="1">
    <source>
        <dbReference type="SAM" id="Phobius"/>
    </source>
</evidence>
<keyword evidence="3" id="KW-1185">Reference proteome</keyword>
<proteinExistence type="predicted"/>
<feature type="transmembrane region" description="Helical" evidence="1">
    <location>
        <begin position="64"/>
        <end position="84"/>
    </location>
</feature>
<comment type="caution">
    <text evidence="2">The sequence shown here is derived from an EMBL/GenBank/DDBJ whole genome shotgun (WGS) entry which is preliminary data.</text>
</comment>
<evidence type="ECO:0000313" key="2">
    <source>
        <dbReference type="EMBL" id="OBR63011.1"/>
    </source>
</evidence>
<dbReference type="EMBL" id="LYPA01000075">
    <property type="protein sequence ID" value="OBR63011.1"/>
    <property type="molecule type" value="Genomic_DNA"/>
</dbReference>
<keyword evidence="1" id="KW-1133">Transmembrane helix</keyword>
<dbReference type="InterPro" id="IPR002798">
    <property type="entry name" value="SpoIIM-like"/>
</dbReference>
<dbReference type="Pfam" id="PF01944">
    <property type="entry name" value="SpoIIM"/>
    <property type="match status" value="1"/>
</dbReference>
<feature type="transmembrane region" description="Helical" evidence="1">
    <location>
        <begin position="159"/>
        <end position="182"/>
    </location>
</feature>
<dbReference type="Proteomes" id="UP000092024">
    <property type="component" value="Unassembled WGS sequence"/>
</dbReference>
<dbReference type="STRING" id="1844972.A7K91_23120"/>
<dbReference type="OrthoDB" id="2065033at2"/>
<keyword evidence="1" id="KW-0472">Membrane</keyword>
<gene>
    <name evidence="2" type="ORF">A7K91_23120</name>
</gene>
<name>A0A1A5YBN8_9BACL</name>
<keyword evidence="1" id="KW-0812">Transmembrane</keyword>
<evidence type="ECO:0000313" key="3">
    <source>
        <dbReference type="Proteomes" id="UP000092024"/>
    </source>
</evidence>
<protein>
    <submittedName>
        <fullName evidence="2">Stage II sporulation protein M</fullName>
    </submittedName>
</protein>